<dbReference type="PROSITE" id="PS51208">
    <property type="entry name" value="AUTOTRANSPORTER"/>
    <property type="match status" value="1"/>
</dbReference>
<protein>
    <recommendedName>
        <fullName evidence="1">Autotransporter domain-containing protein</fullName>
    </recommendedName>
</protein>
<name>A0A081N077_9GAMM</name>
<gene>
    <name evidence="2" type="ORF">GZ77_22260</name>
</gene>
<sequence>MISLFHGSGFQKHSIHLLIKLCTGLLIQPSFALTIINNNYTILNDQTGKELEPFIFRLDPSPAGKYEVDNFASLKAAGPGQSVFNVSANTNLTLYNVKTLSADLNAGSVIKAYGGTLIINNYGDIQSASSSFAIDILGASSGRIYNTGAINGKNLIRSNAPFTGTIINNGSLNAGAGTAIDFSSSSALNLENKGVIRGNIYGSPSLTDNFKLDSGVFNGVVNGVEQVTSSGQSNVSGTFTGTLQFRNSGELSTDGLVLDGTDYIQETNSSLVVSLTEANLTQPVIESGSASFSSGSTLSLEPDFYVLTREGISNYKALRSNTTIAGKDQLNIDSSLFFDSISITGNHQEIDITLQARDIDEVIAESGLIDDSKEAYSEALENVIDVLETPEISLATTSEVESWFSALTAVSDDEQLAKIAKELKPSTNGSIASLPMTMTRSIQQQLTQKAASRFDSLNYGDTSESASKRLWGVTYHSTSHYKKQRKKNGTLIRGYDVTSDGLTLGYDQQWSNDLMAGVAFSYGNSKTKKNHSPDFLNLQSYLISLYGQKRWSDWSLTAVLSSGLHKNTHQRFYEVASLDSAKSKFDSRHHGLSLLLAKKLQYSDWFISPHISLNYQTLSTPNYTETGSLNYHYASNEYKLMESGVGILTETFQKIGRHLLTWQFSGSVWHDFKAKAYEVKTAYAFTSKPSWFTSTGTSLNKNRYEIQAGLSYSMSEQAVIELAFSRNGSERWHSDSGYLRLEYNF</sequence>
<keyword evidence="3" id="KW-1185">Reference proteome</keyword>
<dbReference type="InterPro" id="IPR005546">
    <property type="entry name" value="Autotransporte_beta"/>
</dbReference>
<dbReference type="SUPFAM" id="SSF103515">
    <property type="entry name" value="Autotransporter"/>
    <property type="match status" value="1"/>
</dbReference>
<dbReference type="Pfam" id="PF03797">
    <property type="entry name" value="Autotransporter"/>
    <property type="match status" value="1"/>
</dbReference>
<dbReference type="InterPro" id="IPR036709">
    <property type="entry name" value="Autotransporte_beta_dom_sf"/>
</dbReference>
<evidence type="ECO:0000313" key="2">
    <source>
        <dbReference type="EMBL" id="KEQ11850.1"/>
    </source>
</evidence>
<dbReference type="AlphaFoldDB" id="A0A081N077"/>
<dbReference type="eggNOG" id="COG4625">
    <property type="taxonomic scope" value="Bacteria"/>
</dbReference>
<evidence type="ECO:0000313" key="3">
    <source>
        <dbReference type="Proteomes" id="UP000028006"/>
    </source>
</evidence>
<accession>A0A081N077</accession>
<dbReference type="SMART" id="SM00869">
    <property type="entry name" value="Autotransporter"/>
    <property type="match status" value="1"/>
</dbReference>
<evidence type="ECO:0000259" key="1">
    <source>
        <dbReference type="PROSITE" id="PS51208"/>
    </source>
</evidence>
<comment type="caution">
    <text evidence="2">The sequence shown here is derived from an EMBL/GenBank/DDBJ whole genome shotgun (WGS) entry which is preliminary data.</text>
</comment>
<dbReference type="Gene3D" id="2.40.128.130">
    <property type="entry name" value="Autotransporter beta-domain"/>
    <property type="match status" value="1"/>
</dbReference>
<dbReference type="Proteomes" id="UP000028006">
    <property type="component" value="Unassembled WGS sequence"/>
</dbReference>
<dbReference type="EMBL" id="JOKG01000005">
    <property type="protein sequence ID" value="KEQ11850.1"/>
    <property type="molecule type" value="Genomic_DNA"/>
</dbReference>
<dbReference type="RefSeq" id="WP_034878995.1">
    <property type="nucleotide sequence ID" value="NZ_JOKG01000005.1"/>
</dbReference>
<feature type="domain" description="Autotransporter" evidence="1">
    <location>
        <begin position="463"/>
        <end position="745"/>
    </location>
</feature>
<proteinExistence type="predicted"/>
<organism evidence="2 3">
    <name type="scientific">Endozoicomonas montiporae</name>
    <dbReference type="NCBI Taxonomy" id="1027273"/>
    <lineage>
        <taxon>Bacteria</taxon>
        <taxon>Pseudomonadati</taxon>
        <taxon>Pseudomonadota</taxon>
        <taxon>Gammaproteobacteria</taxon>
        <taxon>Oceanospirillales</taxon>
        <taxon>Endozoicomonadaceae</taxon>
        <taxon>Endozoicomonas</taxon>
    </lineage>
</organism>
<reference evidence="2 3" key="1">
    <citation type="submission" date="2014-06" db="EMBL/GenBank/DDBJ databases">
        <title>Whole Genome Sequences of Three Symbiotic Endozoicomonas Bacteria.</title>
        <authorList>
            <person name="Neave M.J."/>
            <person name="Apprill A."/>
            <person name="Voolstra C.R."/>
        </authorList>
    </citation>
    <scope>NUCLEOTIDE SEQUENCE [LARGE SCALE GENOMIC DNA]</scope>
    <source>
        <strain evidence="2 3">LMG 24815</strain>
    </source>
</reference>